<reference evidence="1 2" key="1">
    <citation type="journal article" date="2017" name="Curr. Biol.">
        <title>The Evolution of Venom by Co-option of Single-Copy Genes.</title>
        <authorList>
            <person name="Martinson E.O."/>
            <person name="Mrinalini"/>
            <person name="Kelkar Y.D."/>
            <person name="Chang C.H."/>
            <person name="Werren J.H."/>
        </authorList>
    </citation>
    <scope>NUCLEOTIDE SEQUENCE [LARGE SCALE GENOMIC DNA]</scope>
    <source>
        <strain evidence="1 2">Alberta</strain>
        <tissue evidence="1">Whole body</tissue>
    </source>
</reference>
<sequence>MVIQRDKATFSHFTTINSLHRGTRPIFSTNDIDYYYSARLLDRIKVNDDQFRVSDGGLGFEIERTNEILI</sequence>
<gene>
    <name evidence="1" type="ORF">TSAR_014469</name>
</gene>
<evidence type="ECO:0000313" key="2">
    <source>
        <dbReference type="Proteomes" id="UP000215335"/>
    </source>
</evidence>
<organism evidence="1 2">
    <name type="scientific">Trichomalopsis sarcophagae</name>
    <dbReference type="NCBI Taxonomy" id="543379"/>
    <lineage>
        <taxon>Eukaryota</taxon>
        <taxon>Metazoa</taxon>
        <taxon>Ecdysozoa</taxon>
        <taxon>Arthropoda</taxon>
        <taxon>Hexapoda</taxon>
        <taxon>Insecta</taxon>
        <taxon>Pterygota</taxon>
        <taxon>Neoptera</taxon>
        <taxon>Endopterygota</taxon>
        <taxon>Hymenoptera</taxon>
        <taxon>Apocrita</taxon>
        <taxon>Proctotrupomorpha</taxon>
        <taxon>Chalcidoidea</taxon>
        <taxon>Pteromalidae</taxon>
        <taxon>Pteromalinae</taxon>
        <taxon>Trichomalopsis</taxon>
    </lineage>
</organism>
<name>A0A232F954_9HYME</name>
<comment type="caution">
    <text evidence="1">The sequence shown here is derived from an EMBL/GenBank/DDBJ whole genome shotgun (WGS) entry which is preliminary data.</text>
</comment>
<proteinExistence type="predicted"/>
<keyword evidence="2" id="KW-1185">Reference proteome</keyword>
<feature type="non-terminal residue" evidence="1">
    <location>
        <position position="70"/>
    </location>
</feature>
<evidence type="ECO:0000313" key="1">
    <source>
        <dbReference type="EMBL" id="OXU26847.1"/>
    </source>
</evidence>
<protein>
    <submittedName>
        <fullName evidence="1">Uncharacterized protein</fullName>
    </submittedName>
</protein>
<accession>A0A232F954</accession>
<dbReference type="EMBL" id="NNAY01000712">
    <property type="protein sequence ID" value="OXU26847.1"/>
    <property type="molecule type" value="Genomic_DNA"/>
</dbReference>
<dbReference type="AlphaFoldDB" id="A0A232F954"/>
<dbReference type="Proteomes" id="UP000215335">
    <property type="component" value="Unassembled WGS sequence"/>
</dbReference>